<evidence type="ECO:0000313" key="2">
    <source>
        <dbReference type="Proteomes" id="UP000247772"/>
    </source>
</evidence>
<evidence type="ECO:0000313" key="1">
    <source>
        <dbReference type="EMBL" id="PYE23140.1"/>
    </source>
</evidence>
<accession>A0A2V4U4I1</accession>
<name>A0A2V4U4I1_9BURK</name>
<reference evidence="1 2" key="1">
    <citation type="submission" date="2018-06" db="EMBL/GenBank/DDBJ databases">
        <title>Genomic Encyclopedia of Type Strains, Phase IV (KMG-V): Genome sequencing to study the core and pangenomes of soil and plant-associated prokaryotes.</title>
        <authorList>
            <person name="Whitman W."/>
        </authorList>
    </citation>
    <scope>NUCLEOTIDE SEQUENCE [LARGE SCALE GENOMIC DNA]</scope>
    <source>
        <strain evidence="1 2">SRCL-318</strain>
    </source>
</reference>
<dbReference type="EMBL" id="QJSQ01000008">
    <property type="protein sequence ID" value="PYE23140.1"/>
    <property type="molecule type" value="Genomic_DNA"/>
</dbReference>
<dbReference type="RefSeq" id="WP_110855093.1">
    <property type="nucleotide sequence ID" value="NZ_QJSQ01000008.1"/>
</dbReference>
<comment type="caution">
    <text evidence="1">The sequence shown here is derived from an EMBL/GenBank/DDBJ whole genome shotgun (WGS) entry which is preliminary data.</text>
</comment>
<dbReference type="Proteomes" id="UP000247772">
    <property type="component" value="Unassembled WGS sequence"/>
</dbReference>
<proteinExistence type="predicted"/>
<organism evidence="1 2">
    <name type="scientific">Paraburkholderia silvatlantica</name>
    <dbReference type="NCBI Taxonomy" id="321895"/>
    <lineage>
        <taxon>Bacteria</taxon>
        <taxon>Pseudomonadati</taxon>
        <taxon>Pseudomonadota</taxon>
        <taxon>Betaproteobacteria</taxon>
        <taxon>Burkholderiales</taxon>
        <taxon>Burkholderiaceae</taxon>
        <taxon>Paraburkholderia</taxon>
    </lineage>
</organism>
<protein>
    <submittedName>
        <fullName evidence="1">Uncharacterized protein</fullName>
    </submittedName>
</protein>
<gene>
    <name evidence="1" type="ORF">C7410_10835</name>
</gene>
<sequence>MSDTRSAQSQRIEISVENLRSLNDAETSYVKAILTAIEVLAEKGGEQKTIVNLAKCASWVVENIDSWIETSCDDFISISREMRHD</sequence>
<dbReference type="AlphaFoldDB" id="A0A2V4U4I1"/>